<gene>
    <name evidence="3" type="primary">MRI1</name>
    <name evidence="4" type="ORF">SERLADRAFT_448229</name>
</gene>
<dbReference type="GeneID" id="18816456"/>
<proteinExistence type="inferred from homology"/>
<evidence type="ECO:0000256" key="3">
    <source>
        <dbReference type="HAMAP-Rule" id="MF_03119"/>
    </source>
</evidence>
<dbReference type="InterPro" id="IPR027363">
    <property type="entry name" value="M1Pi_N"/>
</dbReference>
<accession>F8NUL4</accession>
<keyword evidence="2 3" id="KW-0413">Isomerase</keyword>
<dbReference type="KEGG" id="sla:SERLADRAFT_448229"/>
<dbReference type="InterPro" id="IPR037171">
    <property type="entry name" value="NagB/RpiA_transferase-like"/>
</dbReference>
<keyword evidence="3" id="KW-0539">Nucleus</keyword>
<dbReference type="FunFam" id="1.20.120.420:FF:000003">
    <property type="entry name" value="Methylthioribose-1-phosphate isomerase"/>
    <property type="match status" value="1"/>
</dbReference>
<dbReference type="RefSeq" id="XP_007317356.1">
    <property type="nucleotide sequence ID" value="XM_007317294.1"/>
</dbReference>
<sequence>MAPMTSIRLSGDKIEIVNQLLLPHTTEFIEIQTIEQAHDAIKSMKIRGAPAIASLAALSFGAYLSRGLEASPAPEYLASPEALRDHVLPILDFLITARPTAVNLGAATRRLTKTLQSSIDAGKDPRSIVLVLIAESHLVADEDVGRNKEMSKWGGEWLIDQVKQAGGDGTSLNVLTVCNTGSLATSGYGTALGLITYLHEVGNLGKAYYTQTAPYHQGSRLTALELKTLQIPSVMICDTMVGSLFQHHKIHAVAVGADRVAKNGDTANKIGTYNAAVLAARHKIPFIVVAPISTVDLDVADGSGIPIEHRPPLEACIVRGALHPPTLNAQGQKEQAQVMITPTDLYEIYNPSFDVTPAELITAIVTEKGVAVKKEGSQIFDLSAIV</sequence>
<dbReference type="Gene3D" id="3.40.50.10470">
    <property type="entry name" value="Translation initiation factor eif-2b, domain 2"/>
    <property type="match status" value="1"/>
</dbReference>
<dbReference type="GO" id="GO:0046523">
    <property type="term" value="F:S-methyl-5-thioribose-1-phosphate isomerase activity"/>
    <property type="evidence" value="ECO:0007669"/>
    <property type="project" value="UniProtKB-UniRule"/>
</dbReference>
<protein>
    <recommendedName>
        <fullName evidence="3">Methylthioribose-1-phosphate isomerase</fullName>
        <shortName evidence="3">M1Pi</shortName>
        <shortName evidence="3">MTR-1-P isomerase</shortName>
        <ecNumber evidence="3">5.3.1.23</ecNumber>
    </recommendedName>
    <alternativeName>
        <fullName evidence="3">S-methyl-5-thioribose-1-phosphate isomerase</fullName>
    </alternativeName>
    <alternativeName>
        <fullName evidence="3">Translation initiation factor eIF-2B subunit alpha/beta/delta-like protein</fullName>
    </alternativeName>
</protein>
<keyword evidence="1 3" id="KW-0486">Methionine biosynthesis</keyword>
<dbReference type="NCBIfam" id="NF004326">
    <property type="entry name" value="PRK05720.1"/>
    <property type="match status" value="1"/>
</dbReference>
<dbReference type="InterPro" id="IPR042529">
    <property type="entry name" value="IF_2B-like_C"/>
</dbReference>
<feature type="site" description="Transition state stabilizer" evidence="3">
    <location>
        <position position="178"/>
    </location>
</feature>
<dbReference type="Pfam" id="PF01008">
    <property type="entry name" value="IF-2B"/>
    <property type="match status" value="1"/>
</dbReference>
<dbReference type="SUPFAM" id="SSF100950">
    <property type="entry name" value="NagB/RpiA/CoA transferase-like"/>
    <property type="match status" value="1"/>
</dbReference>
<dbReference type="Proteomes" id="UP000008064">
    <property type="component" value="Unassembled WGS sequence"/>
</dbReference>
<dbReference type="InterPro" id="IPR005251">
    <property type="entry name" value="IF-M1Pi"/>
</dbReference>
<evidence type="ECO:0000256" key="1">
    <source>
        <dbReference type="ARBA" id="ARBA00023167"/>
    </source>
</evidence>
<dbReference type="InterPro" id="IPR000649">
    <property type="entry name" value="IF-2B-related"/>
</dbReference>
<dbReference type="HAMAP" id="MF_01678">
    <property type="entry name" value="Salvage_MtnA"/>
    <property type="match status" value="1"/>
</dbReference>
<feature type="active site" description="Proton donor" evidence="3">
    <location>
        <position position="258"/>
    </location>
</feature>
<dbReference type="PANTHER" id="PTHR43475">
    <property type="entry name" value="METHYLTHIORIBOSE-1-PHOSPHATE ISOMERASE"/>
    <property type="match status" value="1"/>
</dbReference>
<dbReference type="NCBIfam" id="TIGR00512">
    <property type="entry name" value="salvage_mtnA"/>
    <property type="match status" value="1"/>
</dbReference>
<comment type="function">
    <text evidence="3">Catalyzes the interconversion of methylthioribose-1-phosphate (MTR-1-P) into methylthioribulose-1-phosphate (MTRu-1-P).</text>
</comment>
<dbReference type="InterPro" id="IPR011559">
    <property type="entry name" value="Initiation_fac_2B_a/b/d"/>
</dbReference>
<dbReference type="PANTHER" id="PTHR43475:SF1">
    <property type="entry name" value="METHYLTHIORIBOSE-1-PHOSPHATE ISOMERASE"/>
    <property type="match status" value="1"/>
</dbReference>
<keyword evidence="3" id="KW-0028">Amino-acid biosynthesis</keyword>
<name>F8NUL4_SERL9</name>
<dbReference type="FunFam" id="3.40.50.10470:FF:000006">
    <property type="entry name" value="Methylthioribose-1-phosphate isomerase"/>
    <property type="match status" value="1"/>
</dbReference>
<comment type="similarity">
    <text evidence="3">Belongs to the eIF-2B alpha/beta/delta subunits family. MtnA subfamily.</text>
</comment>
<dbReference type="GO" id="GO:0005737">
    <property type="term" value="C:cytoplasm"/>
    <property type="evidence" value="ECO:0007669"/>
    <property type="project" value="UniProtKB-SubCell"/>
</dbReference>
<dbReference type="HOGENOM" id="CLU_016218_1_3_1"/>
<reference evidence="4" key="1">
    <citation type="submission" date="2011-04" db="EMBL/GenBank/DDBJ databases">
        <title>Evolution of plant cell wall degrading machinery underlies the functional diversity of forest fungi.</title>
        <authorList>
            <consortium name="US DOE Joint Genome Institute (JGI-PGF)"/>
            <person name="Eastwood D.C."/>
            <person name="Floudas D."/>
            <person name="Binder M."/>
            <person name="Majcherczyk A."/>
            <person name="Schneider P."/>
            <person name="Aerts A."/>
            <person name="Asiegbu F.O."/>
            <person name="Baker S.E."/>
            <person name="Barry K."/>
            <person name="Bendiksby M."/>
            <person name="Blumentritt M."/>
            <person name="Coutinho P.M."/>
            <person name="Cullen D."/>
            <person name="Cullen D."/>
            <person name="Gathman A."/>
            <person name="Goodell B."/>
            <person name="Henrissat B."/>
            <person name="Ihrmark K."/>
            <person name="Kauserud H."/>
            <person name="Kohler A."/>
            <person name="LaButti K."/>
            <person name="Lapidus A."/>
            <person name="Lavin J.L."/>
            <person name="Lee Y.-H."/>
            <person name="Lindquist E."/>
            <person name="Lilly W."/>
            <person name="Lucas S."/>
            <person name="Morin E."/>
            <person name="Murat C."/>
            <person name="Oguiza J.A."/>
            <person name="Park J."/>
            <person name="Pisabarro A.G."/>
            <person name="Riley R."/>
            <person name="Rosling A."/>
            <person name="Salamov A."/>
            <person name="Schmidt O."/>
            <person name="Schmutz J."/>
            <person name="Skrede I."/>
            <person name="Stenlid J."/>
            <person name="Wiebenga A."/>
            <person name="Xie X."/>
            <person name="Kues U."/>
            <person name="Hibbett D.S."/>
            <person name="Hoffmeister D."/>
            <person name="Hogberg N."/>
            <person name="Martin F."/>
            <person name="Grigoriev I.V."/>
            <person name="Watkinson S.C."/>
        </authorList>
    </citation>
    <scope>NUCLEOTIDE SEQUENCE</scope>
    <source>
        <strain evidence="4">S7.9</strain>
    </source>
</reference>
<dbReference type="OrthoDB" id="2461at2759"/>
<keyword evidence="3" id="KW-0963">Cytoplasm</keyword>
<dbReference type="GO" id="GO:0005634">
    <property type="term" value="C:nucleus"/>
    <property type="evidence" value="ECO:0007669"/>
    <property type="project" value="UniProtKB-SubCell"/>
</dbReference>
<dbReference type="Gene3D" id="1.20.120.420">
    <property type="entry name" value="translation initiation factor eif-2b, domain 1"/>
    <property type="match status" value="1"/>
</dbReference>
<dbReference type="GO" id="GO:0019509">
    <property type="term" value="P:L-methionine salvage from methylthioadenosine"/>
    <property type="evidence" value="ECO:0007669"/>
    <property type="project" value="UniProtKB-UniRule"/>
</dbReference>
<dbReference type="EMBL" id="GL945433">
    <property type="protein sequence ID" value="EGO25234.1"/>
    <property type="molecule type" value="Genomic_DNA"/>
</dbReference>
<comment type="subcellular location">
    <subcellularLocation>
        <location evidence="3">Cytoplasm</location>
    </subcellularLocation>
    <subcellularLocation>
        <location evidence="3">Nucleus</location>
    </subcellularLocation>
</comment>
<dbReference type="AlphaFoldDB" id="F8NUL4"/>
<dbReference type="NCBIfam" id="TIGR00524">
    <property type="entry name" value="eIF-2B_rel"/>
    <property type="match status" value="1"/>
</dbReference>
<comment type="catalytic activity">
    <reaction evidence="3">
        <text>5-(methylsulfanyl)-alpha-D-ribose 1-phosphate = 5-(methylsulfanyl)-D-ribulose 1-phosphate</text>
        <dbReference type="Rhea" id="RHEA:19989"/>
        <dbReference type="ChEBI" id="CHEBI:58533"/>
        <dbReference type="ChEBI" id="CHEBI:58548"/>
        <dbReference type="EC" id="5.3.1.23"/>
    </reaction>
</comment>
<evidence type="ECO:0000256" key="2">
    <source>
        <dbReference type="ARBA" id="ARBA00023235"/>
    </source>
</evidence>
<comment type="pathway">
    <text evidence="3">Amino-acid biosynthesis; L-methionine biosynthesis via salvage pathway; L-methionine from S-methyl-5-thio-alpha-D-ribose 1-phosphate: step 1/6.</text>
</comment>
<evidence type="ECO:0000313" key="4">
    <source>
        <dbReference type="EMBL" id="EGO25234.1"/>
    </source>
</evidence>
<organism>
    <name type="scientific">Serpula lacrymans var. lacrymans (strain S7.9)</name>
    <name type="common">Dry rot fungus</name>
    <dbReference type="NCBI Taxonomy" id="578457"/>
    <lineage>
        <taxon>Eukaryota</taxon>
        <taxon>Fungi</taxon>
        <taxon>Dikarya</taxon>
        <taxon>Basidiomycota</taxon>
        <taxon>Agaricomycotina</taxon>
        <taxon>Agaricomycetes</taxon>
        <taxon>Agaricomycetidae</taxon>
        <taxon>Boletales</taxon>
        <taxon>Coniophorineae</taxon>
        <taxon>Serpulaceae</taxon>
        <taxon>Serpula</taxon>
    </lineage>
</organism>
<dbReference type="EC" id="5.3.1.23" evidence="3"/>
<dbReference type="UniPathway" id="UPA00904">
    <property type="reaction ID" value="UER00874"/>
</dbReference>